<evidence type="ECO:0000256" key="1">
    <source>
        <dbReference type="ARBA" id="ARBA00004141"/>
    </source>
</evidence>
<keyword evidence="8" id="KW-1185">Reference proteome</keyword>
<comment type="subcellular location">
    <subcellularLocation>
        <location evidence="1">Membrane</location>
        <topology evidence="1">Multi-pass membrane protein</topology>
    </subcellularLocation>
</comment>
<proteinExistence type="inferred from homology"/>
<keyword evidence="3 6" id="KW-0812">Transmembrane</keyword>
<protein>
    <submittedName>
        <fullName evidence="7">Uncharacterized protein</fullName>
    </submittedName>
</protein>
<dbReference type="Proteomes" id="UP000626092">
    <property type="component" value="Unassembled WGS sequence"/>
</dbReference>
<feature type="transmembrane region" description="Helical" evidence="6">
    <location>
        <begin position="63"/>
        <end position="82"/>
    </location>
</feature>
<accession>A0A834HE91</accession>
<evidence type="ECO:0000313" key="7">
    <source>
        <dbReference type="EMBL" id="KAF7146485.1"/>
    </source>
</evidence>
<evidence type="ECO:0000256" key="2">
    <source>
        <dbReference type="ARBA" id="ARBA00009965"/>
    </source>
</evidence>
<feature type="transmembrane region" description="Helical" evidence="6">
    <location>
        <begin position="94"/>
        <end position="113"/>
    </location>
</feature>
<sequence length="170" mass="18447">MVSRTILKYHDNIPGNTLFTVIIGHFEIVGIVSSVLKYVNEVKEALNLHIPTGSRSIRLNNGLLHFAAILCQYLSASIAVVTGRDLSQICSEEYGKATCIFLGVLTEISMIALDLTMILGTAQGLNLIFGVDLFTCVFLTAIDAVLFPVFATLLASLITCISYDILTGKF</sequence>
<evidence type="ECO:0000256" key="3">
    <source>
        <dbReference type="ARBA" id="ARBA00022692"/>
    </source>
</evidence>
<dbReference type="AlphaFoldDB" id="A0A834HE91"/>
<dbReference type="EMBL" id="WJXA01000004">
    <property type="protein sequence ID" value="KAF7146485.1"/>
    <property type="molecule type" value="Genomic_DNA"/>
</dbReference>
<name>A0A834HE91_RHOSS</name>
<dbReference type="Pfam" id="PF01566">
    <property type="entry name" value="Nramp"/>
    <property type="match status" value="1"/>
</dbReference>
<evidence type="ECO:0000256" key="5">
    <source>
        <dbReference type="ARBA" id="ARBA00023136"/>
    </source>
</evidence>
<evidence type="ECO:0000256" key="4">
    <source>
        <dbReference type="ARBA" id="ARBA00022989"/>
    </source>
</evidence>
<gene>
    <name evidence="7" type="ORF">RHSIM_Rhsim04G0146400</name>
</gene>
<dbReference type="InterPro" id="IPR001046">
    <property type="entry name" value="NRAMP_fam"/>
</dbReference>
<dbReference type="GO" id="GO:0005886">
    <property type="term" value="C:plasma membrane"/>
    <property type="evidence" value="ECO:0007669"/>
    <property type="project" value="TreeGrafter"/>
</dbReference>
<dbReference type="PANTHER" id="PTHR11706:SF75">
    <property type="entry name" value="ETHYLENE-INSENSITIVE PROTEIN 2"/>
    <property type="match status" value="1"/>
</dbReference>
<evidence type="ECO:0000313" key="8">
    <source>
        <dbReference type="Proteomes" id="UP000626092"/>
    </source>
</evidence>
<dbReference type="GO" id="GO:0015086">
    <property type="term" value="F:cadmium ion transmembrane transporter activity"/>
    <property type="evidence" value="ECO:0007669"/>
    <property type="project" value="TreeGrafter"/>
</dbReference>
<organism evidence="7 8">
    <name type="scientific">Rhododendron simsii</name>
    <name type="common">Sims's rhododendron</name>
    <dbReference type="NCBI Taxonomy" id="118357"/>
    <lineage>
        <taxon>Eukaryota</taxon>
        <taxon>Viridiplantae</taxon>
        <taxon>Streptophyta</taxon>
        <taxon>Embryophyta</taxon>
        <taxon>Tracheophyta</taxon>
        <taxon>Spermatophyta</taxon>
        <taxon>Magnoliopsida</taxon>
        <taxon>eudicotyledons</taxon>
        <taxon>Gunneridae</taxon>
        <taxon>Pentapetalae</taxon>
        <taxon>asterids</taxon>
        <taxon>Ericales</taxon>
        <taxon>Ericaceae</taxon>
        <taxon>Ericoideae</taxon>
        <taxon>Rhodoreae</taxon>
        <taxon>Rhododendron</taxon>
    </lineage>
</organism>
<comment type="similarity">
    <text evidence="2">Belongs to the NRAMP (TC 2.A.55) family.</text>
</comment>
<keyword evidence="5 6" id="KW-0472">Membrane</keyword>
<feature type="transmembrane region" description="Helical" evidence="6">
    <location>
        <begin position="148"/>
        <end position="166"/>
    </location>
</feature>
<dbReference type="GO" id="GO:0034755">
    <property type="term" value="P:iron ion transmembrane transport"/>
    <property type="evidence" value="ECO:0007669"/>
    <property type="project" value="TreeGrafter"/>
</dbReference>
<reference evidence="7" key="1">
    <citation type="submission" date="2019-11" db="EMBL/GenBank/DDBJ databases">
        <authorList>
            <person name="Liu Y."/>
            <person name="Hou J."/>
            <person name="Li T.-Q."/>
            <person name="Guan C.-H."/>
            <person name="Wu X."/>
            <person name="Wu H.-Z."/>
            <person name="Ling F."/>
            <person name="Zhang R."/>
            <person name="Shi X.-G."/>
            <person name="Ren J.-P."/>
            <person name="Chen E.-F."/>
            <person name="Sun J.-M."/>
        </authorList>
    </citation>
    <scope>NUCLEOTIDE SEQUENCE</scope>
    <source>
        <strain evidence="7">Adult_tree_wgs_1</strain>
        <tissue evidence="7">Leaves</tissue>
    </source>
</reference>
<comment type="caution">
    <text evidence="7">The sequence shown here is derived from an EMBL/GenBank/DDBJ whole genome shotgun (WGS) entry which is preliminary data.</text>
</comment>
<dbReference type="PANTHER" id="PTHR11706">
    <property type="entry name" value="SOLUTE CARRIER PROTEIN FAMILY 11 MEMBER"/>
    <property type="match status" value="1"/>
</dbReference>
<keyword evidence="4 6" id="KW-1133">Transmembrane helix</keyword>
<evidence type="ECO:0000256" key="6">
    <source>
        <dbReference type="SAM" id="Phobius"/>
    </source>
</evidence>
<dbReference type="OrthoDB" id="409173at2759"/>
<dbReference type="GO" id="GO:0005384">
    <property type="term" value="F:manganese ion transmembrane transporter activity"/>
    <property type="evidence" value="ECO:0007669"/>
    <property type="project" value="TreeGrafter"/>
</dbReference>